<proteinExistence type="predicted"/>
<dbReference type="Proteomes" id="UP000447873">
    <property type="component" value="Unassembled WGS sequence"/>
</dbReference>
<evidence type="ECO:0000313" key="2">
    <source>
        <dbReference type="EMBL" id="KAE9971292.1"/>
    </source>
</evidence>
<reference evidence="2 3" key="1">
    <citation type="submission" date="2018-12" db="EMBL/GenBank/DDBJ databases">
        <title>Venturia inaequalis Genome Resource.</title>
        <authorList>
            <person name="Lichtner F.J."/>
        </authorList>
    </citation>
    <scope>NUCLEOTIDE SEQUENCE [LARGE SCALE GENOMIC DNA]</scope>
    <source>
        <strain evidence="2 3">120213</strain>
    </source>
</reference>
<feature type="compositionally biased region" description="Low complexity" evidence="1">
    <location>
        <begin position="7"/>
        <end position="24"/>
    </location>
</feature>
<sequence>MSRWWPSSRSLSAVGSSAAGKSPAHMGPGATHSHYPKTMLVPFKPPGRTELGSRQIRFAEPKKFQQPNRGRRSPKHRLPEESRGEVIERI</sequence>
<accession>A0A8H3YVD4</accession>
<organism evidence="2 3">
    <name type="scientific">Venturia inaequalis</name>
    <name type="common">Apple scab fungus</name>
    <dbReference type="NCBI Taxonomy" id="5025"/>
    <lineage>
        <taxon>Eukaryota</taxon>
        <taxon>Fungi</taxon>
        <taxon>Dikarya</taxon>
        <taxon>Ascomycota</taxon>
        <taxon>Pezizomycotina</taxon>
        <taxon>Dothideomycetes</taxon>
        <taxon>Pleosporomycetidae</taxon>
        <taxon>Venturiales</taxon>
        <taxon>Venturiaceae</taxon>
        <taxon>Venturia</taxon>
    </lineage>
</organism>
<feature type="compositionally biased region" description="Basic and acidic residues" evidence="1">
    <location>
        <begin position="77"/>
        <end position="90"/>
    </location>
</feature>
<dbReference type="EMBL" id="WNWS01000303">
    <property type="protein sequence ID" value="KAE9971292.1"/>
    <property type="molecule type" value="Genomic_DNA"/>
</dbReference>
<name>A0A8H3YVD4_VENIN</name>
<protein>
    <submittedName>
        <fullName evidence="2">Uncharacterized protein</fullName>
    </submittedName>
</protein>
<feature type="region of interest" description="Disordered" evidence="1">
    <location>
        <begin position="1"/>
        <end position="90"/>
    </location>
</feature>
<comment type="caution">
    <text evidence="2">The sequence shown here is derived from an EMBL/GenBank/DDBJ whole genome shotgun (WGS) entry which is preliminary data.</text>
</comment>
<gene>
    <name evidence="2" type="ORF">EG328_005756</name>
</gene>
<evidence type="ECO:0000313" key="3">
    <source>
        <dbReference type="Proteomes" id="UP000447873"/>
    </source>
</evidence>
<dbReference type="AlphaFoldDB" id="A0A8H3YVD4"/>
<evidence type="ECO:0000256" key="1">
    <source>
        <dbReference type="SAM" id="MobiDB-lite"/>
    </source>
</evidence>